<evidence type="ECO:0000313" key="1">
    <source>
        <dbReference type="EMBL" id="KHN28250.1"/>
    </source>
</evidence>
<dbReference type="EMBL" id="KN652923">
    <property type="protein sequence ID" value="KHN28250.1"/>
    <property type="molecule type" value="Genomic_DNA"/>
</dbReference>
<protein>
    <submittedName>
        <fullName evidence="1">Uncharacterized protein</fullName>
    </submittedName>
</protein>
<dbReference type="AlphaFoldDB" id="A0A0B2R3N2"/>
<gene>
    <name evidence="1" type="ORF">glysoja_038872</name>
</gene>
<proteinExistence type="predicted"/>
<organism evidence="1">
    <name type="scientific">Glycine soja</name>
    <name type="common">Wild soybean</name>
    <dbReference type="NCBI Taxonomy" id="3848"/>
    <lineage>
        <taxon>Eukaryota</taxon>
        <taxon>Viridiplantae</taxon>
        <taxon>Streptophyta</taxon>
        <taxon>Embryophyta</taxon>
        <taxon>Tracheophyta</taxon>
        <taxon>Spermatophyta</taxon>
        <taxon>Magnoliopsida</taxon>
        <taxon>eudicotyledons</taxon>
        <taxon>Gunneridae</taxon>
        <taxon>Pentapetalae</taxon>
        <taxon>rosids</taxon>
        <taxon>fabids</taxon>
        <taxon>Fabales</taxon>
        <taxon>Fabaceae</taxon>
        <taxon>Papilionoideae</taxon>
        <taxon>50 kb inversion clade</taxon>
        <taxon>NPAAA clade</taxon>
        <taxon>indigoferoid/millettioid clade</taxon>
        <taxon>Phaseoleae</taxon>
        <taxon>Glycine</taxon>
        <taxon>Glycine subgen. Soja</taxon>
    </lineage>
</organism>
<name>A0A0B2R3N2_GLYSO</name>
<sequence>MGLSLNINVSTRAFYEPILAIDFIESHFRANPSRPNQAMVYDSIAAVLIPSAANTRNPRKKKRVRFFSIRFRF</sequence>
<reference evidence="1" key="1">
    <citation type="submission" date="2014-07" db="EMBL/GenBank/DDBJ databases">
        <title>Identification of a novel salt tolerance gene in wild soybean by whole-genome sequencing.</title>
        <authorList>
            <person name="Lam H.-M."/>
            <person name="Qi X."/>
            <person name="Li M.-W."/>
            <person name="Liu X."/>
            <person name="Xie M."/>
            <person name="Ni M."/>
            <person name="Xu X."/>
        </authorList>
    </citation>
    <scope>NUCLEOTIDE SEQUENCE [LARGE SCALE GENOMIC DNA]</scope>
    <source>
        <tissue evidence="1">Root</tissue>
    </source>
</reference>
<accession>A0A0B2R3N2</accession>
<dbReference type="Proteomes" id="UP000053555">
    <property type="component" value="Unassembled WGS sequence"/>
</dbReference>